<keyword evidence="2" id="KW-0805">Transcription regulation</keyword>
<dbReference type="CDD" id="cd05466">
    <property type="entry name" value="PBP2_LTTR_substrate"/>
    <property type="match status" value="1"/>
</dbReference>
<dbReference type="Gene3D" id="1.10.10.10">
    <property type="entry name" value="Winged helix-like DNA-binding domain superfamily/Winged helix DNA-binding domain"/>
    <property type="match status" value="1"/>
</dbReference>
<dbReference type="InterPro" id="IPR036388">
    <property type="entry name" value="WH-like_DNA-bd_sf"/>
</dbReference>
<dbReference type="SUPFAM" id="SSF46785">
    <property type="entry name" value="Winged helix' DNA-binding domain"/>
    <property type="match status" value="1"/>
</dbReference>
<dbReference type="PRINTS" id="PR00039">
    <property type="entry name" value="HTHLYSR"/>
</dbReference>
<dbReference type="Pfam" id="PF03466">
    <property type="entry name" value="LysR_substrate"/>
    <property type="match status" value="1"/>
</dbReference>
<organism evidence="6 7">
    <name type="scientific">Cereibacter sphaeroides</name>
    <name type="common">Rhodobacter sphaeroides</name>
    <dbReference type="NCBI Taxonomy" id="1063"/>
    <lineage>
        <taxon>Bacteria</taxon>
        <taxon>Pseudomonadati</taxon>
        <taxon>Pseudomonadota</taxon>
        <taxon>Alphaproteobacteria</taxon>
        <taxon>Rhodobacterales</taxon>
        <taxon>Paracoccaceae</taxon>
        <taxon>Cereibacter</taxon>
    </lineage>
</organism>
<comment type="caution">
    <text evidence="6">The sequence shown here is derived from an EMBL/GenBank/DDBJ whole genome shotgun (WGS) entry which is preliminary data.</text>
</comment>
<dbReference type="AlphaFoldDB" id="A0A2W5SK07"/>
<evidence type="ECO:0000256" key="4">
    <source>
        <dbReference type="ARBA" id="ARBA00023163"/>
    </source>
</evidence>
<name>A0A2W5SK07_CERSP</name>
<keyword evidence="3" id="KW-0238">DNA-binding</keyword>
<dbReference type="GO" id="GO:0000976">
    <property type="term" value="F:transcription cis-regulatory region binding"/>
    <property type="evidence" value="ECO:0007669"/>
    <property type="project" value="TreeGrafter"/>
</dbReference>
<dbReference type="Gene3D" id="3.40.190.10">
    <property type="entry name" value="Periplasmic binding protein-like II"/>
    <property type="match status" value="1"/>
</dbReference>
<dbReference type="PANTHER" id="PTHR30126">
    <property type="entry name" value="HTH-TYPE TRANSCRIPTIONAL REGULATOR"/>
    <property type="match status" value="1"/>
</dbReference>
<dbReference type="EMBL" id="QFQS01000001">
    <property type="protein sequence ID" value="PZQ99994.1"/>
    <property type="molecule type" value="Genomic_DNA"/>
</dbReference>
<dbReference type="GO" id="GO:0003700">
    <property type="term" value="F:DNA-binding transcription factor activity"/>
    <property type="evidence" value="ECO:0007669"/>
    <property type="project" value="InterPro"/>
</dbReference>
<dbReference type="InterPro" id="IPR000847">
    <property type="entry name" value="LysR_HTH_N"/>
</dbReference>
<dbReference type="PANTHER" id="PTHR30126:SF21">
    <property type="entry name" value="TRANSCRIPTIONAL REGULATOR-RELATED"/>
    <property type="match status" value="1"/>
</dbReference>
<evidence type="ECO:0000313" key="7">
    <source>
        <dbReference type="Proteomes" id="UP000248975"/>
    </source>
</evidence>
<dbReference type="InterPro" id="IPR036390">
    <property type="entry name" value="WH_DNA-bd_sf"/>
</dbReference>
<dbReference type="Pfam" id="PF00126">
    <property type="entry name" value="HTH_1"/>
    <property type="match status" value="1"/>
</dbReference>
<reference evidence="6 7" key="1">
    <citation type="submission" date="2017-08" db="EMBL/GenBank/DDBJ databases">
        <title>Infants hospitalized years apart are colonized by the same room-sourced microbial strains.</title>
        <authorList>
            <person name="Brooks B."/>
            <person name="Olm M.R."/>
            <person name="Firek B.A."/>
            <person name="Baker R."/>
            <person name="Thomas B.C."/>
            <person name="Morowitz M.J."/>
            <person name="Banfield J.F."/>
        </authorList>
    </citation>
    <scope>NUCLEOTIDE SEQUENCE [LARGE SCALE GENOMIC DNA]</scope>
    <source>
        <strain evidence="6">S2_003_000_R2_11</strain>
    </source>
</reference>
<evidence type="ECO:0000259" key="5">
    <source>
        <dbReference type="PROSITE" id="PS50931"/>
    </source>
</evidence>
<evidence type="ECO:0000256" key="3">
    <source>
        <dbReference type="ARBA" id="ARBA00023125"/>
    </source>
</evidence>
<dbReference type="PROSITE" id="PS50931">
    <property type="entry name" value="HTH_LYSR"/>
    <property type="match status" value="1"/>
</dbReference>
<gene>
    <name evidence="6" type="ORF">DI533_05070</name>
</gene>
<evidence type="ECO:0000313" key="6">
    <source>
        <dbReference type="EMBL" id="PZQ99994.1"/>
    </source>
</evidence>
<keyword evidence="4" id="KW-0804">Transcription</keyword>
<protein>
    <submittedName>
        <fullName evidence="6">LysR family transcriptional regulator</fullName>
    </submittedName>
</protein>
<evidence type="ECO:0000256" key="2">
    <source>
        <dbReference type="ARBA" id="ARBA00023015"/>
    </source>
</evidence>
<dbReference type="InterPro" id="IPR005119">
    <property type="entry name" value="LysR_subst-bd"/>
</dbReference>
<evidence type="ECO:0000256" key="1">
    <source>
        <dbReference type="ARBA" id="ARBA00009437"/>
    </source>
</evidence>
<accession>A0A2W5SK07</accession>
<proteinExistence type="inferred from homology"/>
<dbReference type="Proteomes" id="UP000248975">
    <property type="component" value="Unassembled WGS sequence"/>
</dbReference>
<sequence>MTPELLETFLDLVETRSFNRTAERLGVTQSTVSARVGALESALEVRLFSRSRAGTALTTEGLKFEPHARALRHAWSEARRSVDPAGTSALTLRIGIQNDLAAGHIGDWVMGFRRALPETAFYIELDYSAQMCADLETGKLDFAVLYSPRAGPDLHFTSVGHVEYRLVSSDGDKRSKLHLERYVRGSYSPAFDAAHRALLPDLSHAPLGAGQNSAVAGILEAMGGAGFVLAPTAAQLVASGEFRLVSDVQPISQPIFAATHLRHRTSALHRQLLRIVDRQLGRR</sequence>
<comment type="similarity">
    <text evidence="1">Belongs to the LysR transcriptional regulatory family.</text>
</comment>
<feature type="domain" description="HTH lysR-type" evidence="5">
    <location>
        <begin position="1"/>
        <end position="58"/>
    </location>
</feature>
<dbReference type="SUPFAM" id="SSF53850">
    <property type="entry name" value="Periplasmic binding protein-like II"/>
    <property type="match status" value="1"/>
</dbReference>